<keyword evidence="3" id="KW-0804">Transcription</keyword>
<dbReference type="InterPro" id="IPR005471">
    <property type="entry name" value="Tscrpt_reg_IclR_N"/>
</dbReference>
<dbReference type="EMBL" id="CP002546">
    <property type="protein sequence ID" value="ADY60673.1"/>
    <property type="molecule type" value="Genomic_DNA"/>
</dbReference>
<evidence type="ECO:0000313" key="6">
    <source>
        <dbReference type="EMBL" id="ADY60673.1"/>
    </source>
</evidence>
<dbReference type="OrthoDB" id="9791752at2"/>
<proteinExistence type="predicted"/>
<dbReference type="RefSeq" id="WP_013629394.1">
    <property type="nucleotide sequence ID" value="NC_015174.1"/>
</dbReference>
<accession>F0SHZ0</accession>
<name>F0SHZ0_RUBBR</name>
<keyword evidence="7" id="KW-1185">Reference proteome</keyword>
<evidence type="ECO:0000256" key="1">
    <source>
        <dbReference type="ARBA" id="ARBA00023015"/>
    </source>
</evidence>
<evidence type="ECO:0000313" key="7">
    <source>
        <dbReference type="Proteomes" id="UP000006860"/>
    </source>
</evidence>
<dbReference type="SUPFAM" id="SSF46785">
    <property type="entry name" value="Winged helix' DNA-binding domain"/>
    <property type="match status" value="1"/>
</dbReference>
<gene>
    <name evidence="6" type="ordered locus">Plabr_3076</name>
</gene>
<dbReference type="FunFam" id="1.10.10.10:FF:000056">
    <property type="entry name" value="IclR family transcriptional regulator"/>
    <property type="match status" value="1"/>
</dbReference>
<dbReference type="Pfam" id="PF09339">
    <property type="entry name" value="HTH_IclR"/>
    <property type="match status" value="1"/>
</dbReference>
<dbReference type="AlphaFoldDB" id="F0SHZ0"/>
<evidence type="ECO:0000259" key="4">
    <source>
        <dbReference type="PROSITE" id="PS51077"/>
    </source>
</evidence>
<dbReference type="SMART" id="SM00346">
    <property type="entry name" value="HTH_ICLR"/>
    <property type="match status" value="1"/>
</dbReference>
<dbReference type="PANTHER" id="PTHR30136:SF24">
    <property type="entry name" value="HTH-TYPE TRANSCRIPTIONAL REPRESSOR ALLR"/>
    <property type="match status" value="1"/>
</dbReference>
<dbReference type="KEGG" id="pbs:Plabr_3076"/>
<dbReference type="PROSITE" id="PS51077">
    <property type="entry name" value="HTH_ICLR"/>
    <property type="match status" value="1"/>
</dbReference>
<dbReference type="PROSITE" id="PS51078">
    <property type="entry name" value="ICLR_ED"/>
    <property type="match status" value="1"/>
</dbReference>
<dbReference type="Proteomes" id="UP000006860">
    <property type="component" value="Chromosome"/>
</dbReference>
<sequence>MTTATRTERTEVTSLQRGLTILELLAECPDGATLSQLSQRLELPSASTLRIARTLVQLGYLSREDDSKRFFITNRSLRLGQPHGRARALSECALPAMRSIRQTTGETTQLCCLVDLEMVVVEQLLAVHAFKYSAEIGARCPCFSCAPGKAIIAFLPEDVQSTLVDRIRFKQFTNNTISTRKEFRRELAQVRSQGYAIDRAEGLEGIHCVAAPILDSHGSAVAAITIAGPSSRVREDEFEVMGEVLREGALLAAKAFNSHQ</sequence>
<dbReference type="eggNOG" id="COG1414">
    <property type="taxonomic scope" value="Bacteria"/>
</dbReference>
<dbReference type="InterPro" id="IPR050707">
    <property type="entry name" value="HTH_MetabolicPath_Reg"/>
</dbReference>
<dbReference type="HOGENOM" id="CLU_062618_5_5_0"/>
<evidence type="ECO:0000256" key="2">
    <source>
        <dbReference type="ARBA" id="ARBA00023125"/>
    </source>
</evidence>
<feature type="domain" description="HTH iclR-type" evidence="4">
    <location>
        <begin position="12"/>
        <end position="74"/>
    </location>
</feature>
<dbReference type="GO" id="GO:0003677">
    <property type="term" value="F:DNA binding"/>
    <property type="evidence" value="ECO:0007669"/>
    <property type="project" value="UniProtKB-KW"/>
</dbReference>
<dbReference type="GO" id="GO:0003700">
    <property type="term" value="F:DNA-binding transcription factor activity"/>
    <property type="evidence" value="ECO:0007669"/>
    <property type="project" value="TreeGrafter"/>
</dbReference>
<dbReference type="STRING" id="756272.Plabr_3076"/>
<dbReference type="Pfam" id="PF01614">
    <property type="entry name" value="IclR_C"/>
    <property type="match status" value="1"/>
</dbReference>
<keyword evidence="2" id="KW-0238">DNA-binding</keyword>
<dbReference type="InterPro" id="IPR029016">
    <property type="entry name" value="GAF-like_dom_sf"/>
</dbReference>
<dbReference type="InterPro" id="IPR036388">
    <property type="entry name" value="WH-like_DNA-bd_sf"/>
</dbReference>
<evidence type="ECO:0000259" key="5">
    <source>
        <dbReference type="PROSITE" id="PS51078"/>
    </source>
</evidence>
<evidence type="ECO:0000256" key="3">
    <source>
        <dbReference type="ARBA" id="ARBA00023163"/>
    </source>
</evidence>
<dbReference type="SUPFAM" id="SSF55781">
    <property type="entry name" value="GAF domain-like"/>
    <property type="match status" value="1"/>
</dbReference>
<dbReference type="Gene3D" id="3.30.450.40">
    <property type="match status" value="1"/>
</dbReference>
<feature type="domain" description="IclR-ED" evidence="5">
    <location>
        <begin position="75"/>
        <end position="258"/>
    </location>
</feature>
<organism evidence="6 7">
    <name type="scientific">Rubinisphaera brasiliensis (strain ATCC 49424 / DSM 5305 / JCM 21570 / IAM 15109 / NBRC 103401 / IFAM 1448)</name>
    <name type="common">Planctomyces brasiliensis</name>
    <dbReference type="NCBI Taxonomy" id="756272"/>
    <lineage>
        <taxon>Bacteria</taxon>
        <taxon>Pseudomonadati</taxon>
        <taxon>Planctomycetota</taxon>
        <taxon>Planctomycetia</taxon>
        <taxon>Planctomycetales</taxon>
        <taxon>Planctomycetaceae</taxon>
        <taxon>Rubinisphaera</taxon>
    </lineage>
</organism>
<dbReference type="InterPro" id="IPR014757">
    <property type="entry name" value="Tscrpt_reg_IclR_C"/>
</dbReference>
<keyword evidence="1" id="KW-0805">Transcription regulation</keyword>
<dbReference type="PANTHER" id="PTHR30136">
    <property type="entry name" value="HELIX-TURN-HELIX TRANSCRIPTIONAL REGULATOR, ICLR FAMILY"/>
    <property type="match status" value="1"/>
</dbReference>
<reference evidence="7" key="1">
    <citation type="submission" date="2011-02" db="EMBL/GenBank/DDBJ databases">
        <title>The complete genome of Planctomyces brasiliensis DSM 5305.</title>
        <authorList>
            <person name="Lucas S."/>
            <person name="Copeland A."/>
            <person name="Lapidus A."/>
            <person name="Bruce D."/>
            <person name="Goodwin L."/>
            <person name="Pitluck S."/>
            <person name="Kyrpides N."/>
            <person name="Mavromatis K."/>
            <person name="Pagani I."/>
            <person name="Ivanova N."/>
            <person name="Ovchinnikova G."/>
            <person name="Lu M."/>
            <person name="Detter J.C."/>
            <person name="Han C."/>
            <person name="Land M."/>
            <person name="Hauser L."/>
            <person name="Markowitz V."/>
            <person name="Cheng J.-F."/>
            <person name="Hugenholtz P."/>
            <person name="Woyke T."/>
            <person name="Wu D."/>
            <person name="Tindall B."/>
            <person name="Pomrenke H.G."/>
            <person name="Brambilla E."/>
            <person name="Klenk H.-P."/>
            <person name="Eisen J.A."/>
        </authorList>
    </citation>
    <scope>NUCLEOTIDE SEQUENCE [LARGE SCALE GENOMIC DNA]</scope>
    <source>
        <strain evidence="7">ATCC 49424 / DSM 5305 / JCM 21570 / NBRC 103401 / IFAM 1448</strain>
    </source>
</reference>
<dbReference type="GO" id="GO:0045892">
    <property type="term" value="P:negative regulation of DNA-templated transcription"/>
    <property type="evidence" value="ECO:0007669"/>
    <property type="project" value="TreeGrafter"/>
</dbReference>
<dbReference type="Gene3D" id="1.10.10.10">
    <property type="entry name" value="Winged helix-like DNA-binding domain superfamily/Winged helix DNA-binding domain"/>
    <property type="match status" value="1"/>
</dbReference>
<protein>
    <submittedName>
        <fullName evidence="6">Transcriptional regulator, IclR family</fullName>
    </submittedName>
</protein>
<dbReference type="InterPro" id="IPR036390">
    <property type="entry name" value="WH_DNA-bd_sf"/>
</dbReference>